<reference evidence="2 3" key="1">
    <citation type="submission" date="2018-11" db="EMBL/GenBank/DDBJ databases">
        <title>Sequencing the genomes of 1000 actinobacteria strains.</title>
        <authorList>
            <person name="Klenk H.-P."/>
        </authorList>
    </citation>
    <scope>NUCLEOTIDE SEQUENCE [LARGE SCALE GENOMIC DNA]</scope>
    <source>
        <strain evidence="2 3">DSM 15700</strain>
    </source>
</reference>
<dbReference type="PANTHER" id="PTHR30445">
    <property type="entry name" value="K(+)_H(+) ANTIPORTER SUBUNIT KHTT"/>
    <property type="match status" value="1"/>
</dbReference>
<dbReference type="EMBL" id="RKQZ01000001">
    <property type="protein sequence ID" value="RPF23402.1"/>
    <property type="molecule type" value="Genomic_DNA"/>
</dbReference>
<dbReference type="PROSITE" id="PS51202">
    <property type="entry name" value="RCK_C"/>
    <property type="match status" value="1"/>
</dbReference>
<evidence type="ECO:0000313" key="2">
    <source>
        <dbReference type="EMBL" id="RPF23402.1"/>
    </source>
</evidence>
<dbReference type="GO" id="GO:0008324">
    <property type="term" value="F:monoatomic cation transmembrane transporter activity"/>
    <property type="evidence" value="ECO:0007669"/>
    <property type="project" value="InterPro"/>
</dbReference>
<dbReference type="AlphaFoldDB" id="A0A3N4ZD55"/>
<dbReference type="InterPro" id="IPR036721">
    <property type="entry name" value="RCK_C_sf"/>
</dbReference>
<keyword evidence="3" id="KW-1185">Reference proteome</keyword>
<evidence type="ECO:0000313" key="3">
    <source>
        <dbReference type="Proteomes" id="UP000280501"/>
    </source>
</evidence>
<dbReference type="Pfam" id="PF25991">
    <property type="entry name" value="KhtT_N"/>
    <property type="match status" value="1"/>
</dbReference>
<feature type="domain" description="RCK C-terminal" evidence="1">
    <location>
        <begin position="90"/>
        <end position="174"/>
    </location>
</feature>
<dbReference type="InterPro" id="IPR050144">
    <property type="entry name" value="AAE_transporter"/>
</dbReference>
<dbReference type="InterPro" id="IPR026278">
    <property type="entry name" value="KhtT"/>
</dbReference>
<dbReference type="Gene3D" id="3.30.70.1450">
    <property type="entry name" value="Regulator of K+ conductance, C-terminal domain"/>
    <property type="match status" value="1"/>
</dbReference>
<dbReference type="InterPro" id="IPR058776">
    <property type="entry name" value="KhtT-like_N"/>
</dbReference>
<proteinExistence type="predicted"/>
<dbReference type="PIRSF" id="PIRSF005028">
    <property type="entry name" value="KhtT"/>
    <property type="match status" value="1"/>
</dbReference>
<name>A0A3N4ZD55_9MICO</name>
<dbReference type="GO" id="GO:0006813">
    <property type="term" value="P:potassium ion transport"/>
    <property type="evidence" value="ECO:0007669"/>
    <property type="project" value="InterPro"/>
</dbReference>
<dbReference type="Pfam" id="PF02080">
    <property type="entry name" value="TrkA_C"/>
    <property type="match status" value="1"/>
</dbReference>
<dbReference type="Proteomes" id="UP000280501">
    <property type="component" value="Unassembled WGS sequence"/>
</dbReference>
<evidence type="ECO:0000259" key="1">
    <source>
        <dbReference type="PROSITE" id="PS51202"/>
    </source>
</evidence>
<sequence>MHGIPSAYLQTKGKTVDVERTELPGIGVRFEFETKRGVRLGIVAHREGRRDFILYDPDDSDTALDCITLDSDESASVGELLGGGRVVEKLSRLHREIDNLVSRQLLVDATSPYADRPLGDTRTRTRTGASVVAVIRDSGVETGPSPSTVLHVGDRLVTIGTEEAVGKAGRILRGLE</sequence>
<accession>A0A3N4ZD55</accession>
<gene>
    <name evidence="2" type="ORF">EDD34_4089</name>
</gene>
<dbReference type="SUPFAM" id="SSF116726">
    <property type="entry name" value="TrkA C-terminal domain-like"/>
    <property type="match status" value="1"/>
</dbReference>
<comment type="caution">
    <text evidence="2">The sequence shown here is derived from an EMBL/GenBank/DDBJ whole genome shotgun (WGS) entry which is preliminary data.</text>
</comment>
<organism evidence="2 3">
    <name type="scientific">Myceligenerans xiligouense</name>
    <dbReference type="NCBI Taxonomy" id="253184"/>
    <lineage>
        <taxon>Bacteria</taxon>
        <taxon>Bacillati</taxon>
        <taxon>Actinomycetota</taxon>
        <taxon>Actinomycetes</taxon>
        <taxon>Micrococcales</taxon>
        <taxon>Promicromonosporaceae</taxon>
        <taxon>Myceligenerans</taxon>
    </lineage>
</organism>
<dbReference type="InterPro" id="IPR006037">
    <property type="entry name" value="RCK_C"/>
</dbReference>
<dbReference type="PANTHER" id="PTHR30445:SF8">
    <property type="entry name" value="K(+)_H(+) ANTIPORTER SUBUNIT KHTT"/>
    <property type="match status" value="1"/>
</dbReference>
<protein>
    <submittedName>
        <fullName evidence="2">Potassium/proton antiporter regulatory subunit (CPA2 family)</fullName>
    </submittedName>
</protein>